<dbReference type="Proteomes" id="UP000006729">
    <property type="component" value="Chromosome 6"/>
</dbReference>
<gene>
    <name evidence="1" type="ORF">POPTR_006G153450</name>
</gene>
<accession>A0A3N7GLC5</accession>
<protein>
    <submittedName>
        <fullName evidence="1">Uncharacterized protein</fullName>
    </submittedName>
</protein>
<evidence type="ECO:0000313" key="2">
    <source>
        <dbReference type="Proteomes" id="UP000006729"/>
    </source>
</evidence>
<proteinExistence type="predicted"/>
<dbReference type="AlphaFoldDB" id="A0A3N7GLC5"/>
<reference evidence="1 2" key="1">
    <citation type="journal article" date="2006" name="Science">
        <title>The genome of black cottonwood, Populus trichocarpa (Torr. &amp; Gray).</title>
        <authorList>
            <person name="Tuskan G.A."/>
            <person name="Difazio S."/>
            <person name="Jansson S."/>
            <person name="Bohlmann J."/>
            <person name="Grigoriev I."/>
            <person name="Hellsten U."/>
            <person name="Putnam N."/>
            <person name="Ralph S."/>
            <person name="Rombauts S."/>
            <person name="Salamov A."/>
            <person name="Schein J."/>
            <person name="Sterck L."/>
            <person name="Aerts A."/>
            <person name="Bhalerao R.R."/>
            <person name="Bhalerao R.P."/>
            <person name="Blaudez D."/>
            <person name="Boerjan W."/>
            <person name="Brun A."/>
            <person name="Brunner A."/>
            <person name="Busov V."/>
            <person name="Campbell M."/>
            <person name="Carlson J."/>
            <person name="Chalot M."/>
            <person name="Chapman J."/>
            <person name="Chen G.L."/>
            <person name="Cooper D."/>
            <person name="Coutinho P.M."/>
            <person name="Couturier J."/>
            <person name="Covert S."/>
            <person name="Cronk Q."/>
            <person name="Cunningham R."/>
            <person name="Davis J."/>
            <person name="Degroeve S."/>
            <person name="Dejardin A."/>
            <person name="Depamphilis C."/>
            <person name="Detter J."/>
            <person name="Dirks B."/>
            <person name="Dubchak I."/>
            <person name="Duplessis S."/>
            <person name="Ehlting J."/>
            <person name="Ellis B."/>
            <person name="Gendler K."/>
            <person name="Goodstein D."/>
            <person name="Gribskov M."/>
            <person name="Grimwood J."/>
            <person name="Groover A."/>
            <person name="Gunter L."/>
            <person name="Hamberger B."/>
            <person name="Heinze B."/>
            <person name="Helariutta Y."/>
            <person name="Henrissat B."/>
            <person name="Holligan D."/>
            <person name="Holt R."/>
            <person name="Huang W."/>
            <person name="Islam-Faridi N."/>
            <person name="Jones S."/>
            <person name="Jones-Rhoades M."/>
            <person name="Jorgensen R."/>
            <person name="Joshi C."/>
            <person name="Kangasjarvi J."/>
            <person name="Karlsson J."/>
            <person name="Kelleher C."/>
            <person name="Kirkpatrick R."/>
            <person name="Kirst M."/>
            <person name="Kohler A."/>
            <person name="Kalluri U."/>
            <person name="Larimer F."/>
            <person name="Leebens-Mack J."/>
            <person name="Leple J.C."/>
            <person name="Locascio P."/>
            <person name="Lou Y."/>
            <person name="Lucas S."/>
            <person name="Martin F."/>
            <person name="Montanini B."/>
            <person name="Napoli C."/>
            <person name="Nelson D.R."/>
            <person name="Nelson C."/>
            <person name="Nieminen K."/>
            <person name="Nilsson O."/>
            <person name="Pereda V."/>
            <person name="Peter G."/>
            <person name="Philippe R."/>
            <person name="Pilate G."/>
            <person name="Poliakov A."/>
            <person name="Razumovskaya J."/>
            <person name="Richardson P."/>
            <person name="Rinaldi C."/>
            <person name="Ritland K."/>
            <person name="Rouze P."/>
            <person name="Ryaboy D."/>
            <person name="Schmutz J."/>
            <person name="Schrader J."/>
            <person name="Segerman B."/>
            <person name="Shin H."/>
            <person name="Siddiqui A."/>
            <person name="Sterky F."/>
            <person name="Terry A."/>
            <person name="Tsai C.J."/>
            <person name="Uberbacher E."/>
            <person name="Unneberg P."/>
            <person name="Vahala J."/>
            <person name="Wall K."/>
            <person name="Wessler S."/>
            <person name="Yang G."/>
            <person name="Yin T."/>
            <person name="Douglas C."/>
            <person name="Marra M."/>
            <person name="Sandberg G."/>
            <person name="Van de Peer Y."/>
            <person name="Rokhsar D."/>
        </authorList>
    </citation>
    <scope>NUCLEOTIDE SEQUENCE [LARGE SCALE GENOMIC DNA]</scope>
    <source>
        <strain evidence="2">cv. Nisqually</strain>
    </source>
</reference>
<name>A0A3N7GLC5_POPTR</name>
<sequence length="51" mass="6087">MRNWWSRVETDLVVCKGERWVLGTKEIEWERGKQGTMFVGCWSMMDGFWSG</sequence>
<dbReference type="InParanoid" id="A0A3N7GLC5"/>
<keyword evidence="2" id="KW-1185">Reference proteome</keyword>
<organism evidence="1 2">
    <name type="scientific">Populus trichocarpa</name>
    <name type="common">Western balsam poplar</name>
    <name type="synonym">Populus balsamifera subsp. trichocarpa</name>
    <dbReference type="NCBI Taxonomy" id="3694"/>
    <lineage>
        <taxon>Eukaryota</taxon>
        <taxon>Viridiplantae</taxon>
        <taxon>Streptophyta</taxon>
        <taxon>Embryophyta</taxon>
        <taxon>Tracheophyta</taxon>
        <taxon>Spermatophyta</taxon>
        <taxon>Magnoliopsida</taxon>
        <taxon>eudicotyledons</taxon>
        <taxon>Gunneridae</taxon>
        <taxon>Pentapetalae</taxon>
        <taxon>rosids</taxon>
        <taxon>fabids</taxon>
        <taxon>Malpighiales</taxon>
        <taxon>Salicaceae</taxon>
        <taxon>Saliceae</taxon>
        <taxon>Populus</taxon>
    </lineage>
</organism>
<evidence type="ECO:0000313" key="1">
    <source>
        <dbReference type="EMBL" id="RQO91784.1"/>
    </source>
</evidence>
<dbReference type="EMBL" id="CM009295">
    <property type="protein sequence ID" value="RQO91784.1"/>
    <property type="molecule type" value="Genomic_DNA"/>
</dbReference>